<keyword evidence="3" id="KW-1185">Reference proteome</keyword>
<reference evidence="2" key="2">
    <citation type="submission" date="2018-10" db="UniProtKB">
        <authorList>
            <consortium name="EnsemblPlants"/>
        </authorList>
    </citation>
    <scope>IDENTIFICATION</scope>
</reference>
<feature type="domain" description="F-box" evidence="1">
    <location>
        <begin position="185"/>
        <end position="221"/>
    </location>
</feature>
<evidence type="ECO:0000313" key="3">
    <source>
        <dbReference type="Proteomes" id="UP000019116"/>
    </source>
</evidence>
<dbReference type="PANTHER" id="PTHR34145:SF48">
    <property type="entry name" value="OS01G0553400 PROTEIN"/>
    <property type="match status" value="1"/>
</dbReference>
<dbReference type="Pfam" id="PF23622">
    <property type="entry name" value="LRR_At1g61320_AtMIF1"/>
    <property type="match status" value="1"/>
</dbReference>
<reference evidence="2" key="1">
    <citation type="submission" date="2018-08" db="EMBL/GenBank/DDBJ databases">
        <authorList>
            <person name="Rossello M."/>
        </authorList>
    </citation>
    <scope>NUCLEOTIDE SEQUENCE [LARGE SCALE GENOMIC DNA]</scope>
    <source>
        <strain evidence="2">cv. Chinese Spring</strain>
    </source>
</reference>
<dbReference type="SUPFAM" id="SSF52058">
    <property type="entry name" value="L domain-like"/>
    <property type="match status" value="1"/>
</dbReference>
<sequence>MSSTPPPPSGIVSSSFCVRRDVLCPQRNLGIVCVSVLVGVVPDLRAGLRSIPTRRKIGKGSLCRARRRCDFFQTESAGETASSLRSLTGDEAEPCPYANWSGGGGHIISLSPNTGKASIWFTKSPSYDSFRSLAPGSAATRPAPLSSSLVCGRSCGKLSSRRPAKTRSTMMLSPVKCTAKRSKSEPVIHSLPEGIMHDIISRLTLKDAVRASLVSTNWRRLWTCHSNLCFDSPTILNREYGTISRSSSRRGRRRRRFIRRVDAILESHSGTGLRRFGITFALDARHTEHLDRWLKFALDSRASEIAVNLFPVFYKGFVRSYEWEDAYTLPSHMFSSQGASYIESLELVFASLKLPRDFYGPLKLRVLDLQSVHVSEGDLELLLSKCSSLECLRLGRCYPVLNLKVQKPLCRLRNLSVRGCQLQVMEFSAPNLAKFEYSGQAIPITLGESMKPTEATVTLLGYDDTLEHVFTELPKTLSHVETLSVNTCINTEVVGFSNCLMKFTHLIKLEVTMLPHVSVGFSNEPEAYWHFRPCAHSHLEQFEVSGFIGLRSQLEVVLCILDNAVALRRMSVEPRVTAHDRVFGHLAEFELDIRRGRECALDFFSPKDYPGVQIEIF</sequence>
<dbReference type="Gene3D" id="1.20.1280.50">
    <property type="match status" value="1"/>
</dbReference>
<name>A0A3B6ER96_WHEAT</name>
<dbReference type="InterPro" id="IPR001810">
    <property type="entry name" value="F-box_dom"/>
</dbReference>
<dbReference type="SMART" id="SM00256">
    <property type="entry name" value="FBOX"/>
    <property type="match status" value="1"/>
</dbReference>
<evidence type="ECO:0000259" key="1">
    <source>
        <dbReference type="PROSITE" id="PS50181"/>
    </source>
</evidence>
<dbReference type="Pfam" id="PF08387">
    <property type="entry name" value="FBD"/>
    <property type="match status" value="1"/>
</dbReference>
<organism evidence="2">
    <name type="scientific">Triticum aestivum</name>
    <name type="common">Wheat</name>
    <dbReference type="NCBI Taxonomy" id="4565"/>
    <lineage>
        <taxon>Eukaryota</taxon>
        <taxon>Viridiplantae</taxon>
        <taxon>Streptophyta</taxon>
        <taxon>Embryophyta</taxon>
        <taxon>Tracheophyta</taxon>
        <taxon>Spermatophyta</taxon>
        <taxon>Magnoliopsida</taxon>
        <taxon>Liliopsida</taxon>
        <taxon>Poales</taxon>
        <taxon>Poaceae</taxon>
        <taxon>BOP clade</taxon>
        <taxon>Pooideae</taxon>
        <taxon>Triticodae</taxon>
        <taxon>Triticeae</taxon>
        <taxon>Triticinae</taxon>
        <taxon>Triticum</taxon>
    </lineage>
</organism>
<dbReference type="Proteomes" id="UP000019116">
    <property type="component" value="Chromosome 3A"/>
</dbReference>
<dbReference type="InterPro" id="IPR006566">
    <property type="entry name" value="FBD"/>
</dbReference>
<dbReference type="InterPro" id="IPR055357">
    <property type="entry name" value="LRR_At1g61320_AtMIF1"/>
</dbReference>
<dbReference type="PROSITE" id="PS50181">
    <property type="entry name" value="FBOX"/>
    <property type="match status" value="1"/>
</dbReference>
<dbReference type="Gramene" id="TraesCS3A02G386700.1">
    <property type="protein sequence ID" value="TraesCS3A02G386700.1"/>
    <property type="gene ID" value="TraesCS3A02G386700"/>
</dbReference>
<dbReference type="SUPFAM" id="SSF81383">
    <property type="entry name" value="F-box domain"/>
    <property type="match status" value="1"/>
</dbReference>
<dbReference type="STRING" id="4565.A0A3B6ER96"/>
<dbReference type="InterPro" id="IPR032675">
    <property type="entry name" value="LRR_dom_sf"/>
</dbReference>
<dbReference type="Pfam" id="PF00646">
    <property type="entry name" value="F-box"/>
    <property type="match status" value="1"/>
</dbReference>
<dbReference type="InterPro" id="IPR053772">
    <property type="entry name" value="At1g61320/At1g61330-like"/>
</dbReference>
<dbReference type="OrthoDB" id="594804at2759"/>
<gene>
    <name evidence="2" type="primary">LOC123062780</name>
</gene>
<protein>
    <recommendedName>
        <fullName evidence="1">F-box domain-containing protein</fullName>
    </recommendedName>
</protein>
<dbReference type="Gramene" id="TraesCAD_scaffold_134245_01G000200.1">
    <property type="protein sequence ID" value="TraesCAD_scaffold_134245_01G000200.1"/>
    <property type="gene ID" value="TraesCAD_scaffold_134245_01G000200"/>
</dbReference>
<dbReference type="Gramene" id="TraesCS3A03G0911800.3">
    <property type="protein sequence ID" value="TraesCS3A03G0911800.3.CDS"/>
    <property type="gene ID" value="TraesCS3A03G0911800"/>
</dbReference>
<dbReference type="AlphaFoldDB" id="A0A3B6ER96"/>
<accession>A0A3B6ER96</accession>
<dbReference type="InterPro" id="IPR036047">
    <property type="entry name" value="F-box-like_dom_sf"/>
</dbReference>
<dbReference type="Gene3D" id="3.80.10.10">
    <property type="entry name" value="Ribonuclease Inhibitor"/>
    <property type="match status" value="1"/>
</dbReference>
<dbReference type="PANTHER" id="PTHR34145">
    <property type="entry name" value="OS02G0105600 PROTEIN"/>
    <property type="match status" value="1"/>
</dbReference>
<evidence type="ECO:0000313" key="2">
    <source>
        <dbReference type="EnsemblPlants" id="TraesCS3A02G386700.1"/>
    </source>
</evidence>
<dbReference type="EnsemblPlants" id="TraesCS3A02G386700.1">
    <property type="protein sequence ID" value="TraesCS3A02G386700.1"/>
    <property type="gene ID" value="TraesCS3A02G386700"/>
</dbReference>
<proteinExistence type="predicted"/>